<keyword evidence="2" id="KW-0285">Flavoprotein</keyword>
<dbReference type="PIRSF" id="PIRSF011396">
    <property type="entry name" value="Trp_halogenase"/>
    <property type="match status" value="1"/>
</dbReference>
<sequence length="513" mass="58485">MEKDIKHIVVVGGGTAGWLTASLIRAELACQSIEVTLIESPDIPTIGVGEGTWPSMRQTLARIGFPESLLFTDCNASFKQGSLFLNWSNDDVPHRYHHPFTAPWQTSSIDTSLFWSQRAKETLPFAHAVNAQARLIEMNIAPKDITTPEYAAIHNYGYHFDAGLFVKRLTEFAVSTLGVRRITANVTHIHEDSDGFITRLSTDEREQIDGDFFIDCSGQHGLLIDKHSKIPFISVKRELFNDRAIALQVPYEETNSPIASATVATAYENGWVWDIGLQHRRGIGFVYSSQFCSDEQALSQLHNHIQRVTNQSPLGKPKFIQFNPGYREKFWHKNILAIGMAAGFVEPLEATALVMIEQAAKFFVDHFPHTQEQLALCETRYNHLTTGRWRDIVDFLKLHYVLSKRTSDYWLHHHNPDTHSARLTKWLTHWKTHRPSRFDLPQIESLFPSASFEYILHGMGFEQQLHLTQSERAIVEQTEKEYGNLINEAKRLLNLPTNRSLLNKIAIHGLPKI</sequence>
<feature type="binding site" evidence="2">
    <location>
        <position position="186"/>
    </location>
    <ligand>
        <name>FAD</name>
        <dbReference type="ChEBI" id="CHEBI:57692"/>
    </ligand>
</feature>
<dbReference type="PANTHER" id="PTHR43747:SF4">
    <property type="entry name" value="FLAVIN-DEPENDENT TRYPTOPHAN HALOGENASE"/>
    <property type="match status" value="1"/>
</dbReference>
<evidence type="ECO:0000256" key="1">
    <source>
        <dbReference type="PIRSR" id="PIRSR011396-1"/>
    </source>
</evidence>
<evidence type="ECO:0000256" key="2">
    <source>
        <dbReference type="PIRSR" id="PIRSR011396-2"/>
    </source>
</evidence>
<protein>
    <submittedName>
        <fullName evidence="3">Tryptophan 7-halogenase</fullName>
    </submittedName>
</protein>
<dbReference type="GO" id="GO:0004497">
    <property type="term" value="F:monooxygenase activity"/>
    <property type="evidence" value="ECO:0007669"/>
    <property type="project" value="InterPro"/>
</dbReference>
<reference evidence="3" key="1">
    <citation type="submission" date="2021-03" db="EMBL/GenBank/DDBJ databases">
        <title>Complete Genome of Pseudoalteromonas xiamenensis STKMTI.2, a new potential marine bacterium producing anti-Vibrio compounds.</title>
        <authorList>
            <person name="Handayani D.P."/>
            <person name="Isnansetyo A."/>
            <person name="Istiqomah I."/>
            <person name="Jumina J."/>
        </authorList>
    </citation>
    <scope>NUCLEOTIDE SEQUENCE</scope>
    <source>
        <strain evidence="3">STKMTI.2</strain>
    </source>
</reference>
<dbReference type="AlphaFoldDB" id="A0A975DI42"/>
<dbReference type="Proteomes" id="UP000664904">
    <property type="component" value="Chromosome"/>
</dbReference>
<feature type="binding site" evidence="2">
    <location>
        <position position="79"/>
    </location>
    <ligand>
        <name>7-chloro-L-tryptophan</name>
        <dbReference type="ChEBI" id="CHEBI:58713"/>
    </ligand>
</feature>
<dbReference type="InterPro" id="IPR006905">
    <property type="entry name" value="Flavin_halogenase"/>
</dbReference>
<organism evidence="3 4">
    <name type="scientific">Pseudoalteromonas xiamenensis</name>
    <dbReference type="NCBI Taxonomy" id="882626"/>
    <lineage>
        <taxon>Bacteria</taxon>
        <taxon>Pseudomonadati</taxon>
        <taxon>Pseudomonadota</taxon>
        <taxon>Gammaproteobacteria</taxon>
        <taxon>Alteromonadales</taxon>
        <taxon>Pseudoalteromonadaceae</taxon>
        <taxon>Pseudoalteromonas</taxon>
    </lineage>
</organism>
<feature type="active site" evidence="1">
    <location>
        <position position="79"/>
    </location>
</feature>
<dbReference type="Pfam" id="PF04820">
    <property type="entry name" value="Trp_halogenase"/>
    <property type="match status" value="1"/>
</dbReference>
<keyword evidence="4" id="KW-1185">Reference proteome</keyword>
<keyword evidence="2" id="KW-0547">Nucleotide-binding</keyword>
<accession>A0A975DI42</accession>
<dbReference type="SUPFAM" id="SSF51905">
    <property type="entry name" value="FAD/NAD(P)-binding domain"/>
    <property type="match status" value="1"/>
</dbReference>
<dbReference type="InterPro" id="IPR036188">
    <property type="entry name" value="FAD/NAD-bd_sf"/>
</dbReference>
<name>A0A975DI42_9GAMM</name>
<dbReference type="EMBL" id="CP072133">
    <property type="protein sequence ID" value="QTH71585.1"/>
    <property type="molecule type" value="Genomic_DNA"/>
</dbReference>
<proteinExistence type="predicted"/>
<dbReference type="InterPro" id="IPR033856">
    <property type="entry name" value="Trp_halogen"/>
</dbReference>
<dbReference type="PANTHER" id="PTHR43747">
    <property type="entry name" value="FAD-BINDING PROTEIN"/>
    <property type="match status" value="1"/>
</dbReference>
<gene>
    <name evidence="3" type="ORF">J5O05_00985</name>
</gene>
<dbReference type="InterPro" id="IPR050816">
    <property type="entry name" value="Flavin-dep_Halogenase_NPB"/>
</dbReference>
<evidence type="ECO:0000313" key="3">
    <source>
        <dbReference type="EMBL" id="QTH71585.1"/>
    </source>
</evidence>
<dbReference type="RefSeq" id="WP_208843211.1">
    <property type="nucleotide sequence ID" value="NZ_CP072133.1"/>
</dbReference>
<dbReference type="Gene3D" id="3.50.50.60">
    <property type="entry name" value="FAD/NAD(P)-binding domain"/>
    <property type="match status" value="1"/>
</dbReference>
<keyword evidence="2" id="KW-0274">FAD</keyword>
<dbReference type="KEGG" id="pxi:J5O05_00985"/>
<feature type="binding site" evidence="2">
    <location>
        <position position="349"/>
    </location>
    <ligand>
        <name>L-tryptophan</name>
        <dbReference type="ChEBI" id="CHEBI:57912"/>
    </ligand>
</feature>
<evidence type="ECO:0000313" key="4">
    <source>
        <dbReference type="Proteomes" id="UP000664904"/>
    </source>
</evidence>
<feature type="binding site" evidence="2">
    <location>
        <begin position="13"/>
        <end position="16"/>
    </location>
    <ligand>
        <name>FAD</name>
        <dbReference type="ChEBI" id="CHEBI:57692"/>
    </ligand>
</feature>
<dbReference type="GO" id="GO:0000166">
    <property type="term" value="F:nucleotide binding"/>
    <property type="evidence" value="ECO:0007669"/>
    <property type="project" value="UniProtKB-KW"/>
</dbReference>